<comment type="caution">
    <text evidence="2">The sequence shown here is derived from an EMBL/GenBank/DDBJ whole genome shotgun (WGS) entry which is preliminary data.</text>
</comment>
<name>A0ABU1HNS4_9MICO</name>
<dbReference type="EMBL" id="JAVIZQ010000001">
    <property type="protein sequence ID" value="MDR6141667.1"/>
    <property type="molecule type" value="Genomic_DNA"/>
</dbReference>
<sequence length="231" mass="25150">MMQANEGKSLEASVDGKSYARIPLRTRVVMPDDDLESVVMEYAKDAVQPGDLLFVTEKIVAITQGRSYRLDEISPRPLARFLSRYVVRTSYGIGLGMPETMEMALRECGTVRILFAAGVSVITKAFGRRGDFYRIAGDKARAIDGPTKNTIPPYNQAVVLGPKNPREVAVRLKKMLGGNLEVAVVDINDIGGNILGSTLDKAGERRLVQILGDNPLGQATQSTPMGIVREV</sequence>
<organism evidence="2 3">
    <name type="scientific">Microbacterium foliorum</name>
    <dbReference type="NCBI Taxonomy" id="104336"/>
    <lineage>
        <taxon>Bacteria</taxon>
        <taxon>Bacillati</taxon>
        <taxon>Actinomycetota</taxon>
        <taxon>Actinomycetes</taxon>
        <taxon>Micrococcales</taxon>
        <taxon>Microbacteriaceae</taxon>
        <taxon>Microbacterium</taxon>
    </lineage>
</organism>
<evidence type="ECO:0000313" key="2">
    <source>
        <dbReference type="EMBL" id="MDR6141667.1"/>
    </source>
</evidence>
<evidence type="ECO:0000313" key="3">
    <source>
        <dbReference type="Proteomes" id="UP001249291"/>
    </source>
</evidence>
<dbReference type="InterPro" id="IPR002847">
    <property type="entry name" value="F420-0_gamma-glut_ligase-dom"/>
</dbReference>
<feature type="domain" description="Coenzyme F420:L-glutamate ligase-like" evidence="1">
    <location>
        <begin position="24"/>
        <end position="184"/>
    </location>
</feature>
<reference evidence="2 3" key="1">
    <citation type="submission" date="2023-08" db="EMBL/GenBank/DDBJ databases">
        <title>Functional and genomic diversity of the sorghum phyllosphere microbiome.</title>
        <authorList>
            <person name="Shade A."/>
        </authorList>
    </citation>
    <scope>NUCLEOTIDE SEQUENCE [LARGE SCALE GENOMIC DNA]</scope>
    <source>
        <strain evidence="2 3">SORGH_AS_0445</strain>
    </source>
</reference>
<proteinExistence type="predicted"/>
<dbReference type="Pfam" id="PF01996">
    <property type="entry name" value="F420_ligase"/>
    <property type="match status" value="1"/>
</dbReference>
<protein>
    <submittedName>
        <fullName evidence="2">F420-0:gamma-glutamyl ligase</fullName>
    </submittedName>
</protein>
<evidence type="ECO:0000259" key="1">
    <source>
        <dbReference type="Pfam" id="PF01996"/>
    </source>
</evidence>
<keyword evidence="3" id="KW-1185">Reference proteome</keyword>
<dbReference type="Proteomes" id="UP001249291">
    <property type="component" value="Unassembled WGS sequence"/>
</dbReference>
<keyword evidence="2" id="KW-0436">Ligase</keyword>
<accession>A0ABU1HNS4</accession>
<dbReference type="GO" id="GO:0016874">
    <property type="term" value="F:ligase activity"/>
    <property type="evidence" value="ECO:0007669"/>
    <property type="project" value="UniProtKB-KW"/>
</dbReference>
<gene>
    <name evidence="2" type="ORF">QE375_001221</name>
</gene>
<dbReference type="SUPFAM" id="SSF144010">
    <property type="entry name" value="CofE-like"/>
    <property type="match status" value="1"/>
</dbReference>
<dbReference type="Gene3D" id="3.30.1330.100">
    <property type="entry name" value="CofE-like"/>
    <property type="match status" value="1"/>
</dbReference>